<name>A0A062XPY9_9BACT</name>
<gene>
    <name evidence="3" type="ORF">EG19_09400</name>
</gene>
<evidence type="ECO:0000256" key="1">
    <source>
        <dbReference type="SAM" id="Coils"/>
    </source>
</evidence>
<evidence type="ECO:0000313" key="4">
    <source>
        <dbReference type="Proteomes" id="UP000027284"/>
    </source>
</evidence>
<dbReference type="AlphaFoldDB" id="A0A062XPY9"/>
<keyword evidence="2" id="KW-0472">Membrane</keyword>
<accession>A0A062XPY9</accession>
<proteinExistence type="predicted"/>
<sequence>MASAPLAELAERISHLEGWKESQERFAQQLATEMAHIGHRLERLEDAVKGLEQRWDERLNNLEQRWAQQLAALEDRWEKRFSELTSRLDRMEDQWESRFAELRRNFWWLMGFQFTILLAILALVAKNL</sequence>
<evidence type="ECO:0000313" key="3">
    <source>
        <dbReference type="EMBL" id="KDA52863.1"/>
    </source>
</evidence>
<keyword evidence="1" id="KW-0175">Coiled coil</keyword>
<reference evidence="3 4" key="1">
    <citation type="submission" date="2014-04" db="EMBL/GenBank/DDBJ databases">
        <title>The Genome Sequence of Thermoanaerobaculum aquaticum MP-01, The First Cultivated Group 23 Acidobacterium.</title>
        <authorList>
            <person name="Stamps B.W."/>
            <person name="Losey N.A."/>
            <person name="Lawson P.A."/>
            <person name="Stevenson B.S."/>
        </authorList>
    </citation>
    <scope>NUCLEOTIDE SEQUENCE [LARGE SCALE GENOMIC DNA]</scope>
    <source>
        <strain evidence="3 4">MP-01</strain>
    </source>
</reference>
<protein>
    <recommendedName>
        <fullName evidence="5">DUF1640 domain-containing protein</fullName>
    </recommendedName>
</protein>
<dbReference type="EMBL" id="JMFG01000043">
    <property type="protein sequence ID" value="KDA52863.1"/>
    <property type="molecule type" value="Genomic_DNA"/>
</dbReference>
<organism evidence="3 4">
    <name type="scientific">Thermoanaerobaculum aquaticum</name>
    <dbReference type="NCBI Taxonomy" id="1312852"/>
    <lineage>
        <taxon>Bacteria</taxon>
        <taxon>Pseudomonadati</taxon>
        <taxon>Acidobacteriota</taxon>
        <taxon>Thermoanaerobaculia</taxon>
        <taxon>Thermoanaerobaculales</taxon>
        <taxon>Thermoanaerobaculaceae</taxon>
        <taxon>Thermoanaerobaculum</taxon>
    </lineage>
</organism>
<evidence type="ECO:0000256" key="2">
    <source>
        <dbReference type="SAM" id="Phobius"/>
    </source>
</evidence>
<keyword evidence="4" id="KW-1185">Reference proteome</keyword>
<keyword evidence="2" id="KW-0812">Transmembrane</keyword>
<feature type="transmembrane region" description="Helical" evidence="2">
    <location>
        <begin position="106"/>
        <end position="125"/>
    </location>
</feature>
<dbReference type="Proteomes" id="UP000027284">
    <property type="component" value="Unassembled WGS sequence"/>
</dbReference>
<evidence type="ECO:0008006" key="5">
    <source>
        <dbReference type="Google" id="ProtNLM"/>
    </source>
</evidence>
<keyword evidence="2" id="KW-1133">Transmembrane helix</keyword>
<comment type="caution">
    <text evidence="3">The sequence shown here is derived from an EMBL/GenBank/DDBJ whole genome shotgun (WGS) entry which is preliminary data.</text>
</comment>
<feature type="coiled-coil region" evidence="1">
    <location>
        <begin position="27"/>
        <end position="94"/>
    </location>
</feature>
<dbReference type="RefSeq" id="WP_038050568.1">
    <property type="nucleotide sequence ID" value="NZ_JMFG01000043.1"/>
</dbReference>
<dbReference type="STRING" id="1312852.EG19_09400"/>